<dbReference type="AlphaFoldDB" id="A0A0F9LUJ4"/>
<gene>
    <name evidence="1" type="ORF">LCGC14_1171570</name>
</gene>
<name>A0A0F9LUJ4_9ZZZZ</name>
<protein>
    <submittedName>
        <fullName evidence="1">Uncharacterized protein</fullName>
    </submittedName>
</protein>
<comment type="caution">
    <text evidence="1">The sequence shown here is derived from an EMBL/GenBank/DDBJ whole genome shotgun (WGS) entry which is preliminary data.</text>
</comment>
<dbReference type="EMBL" id="LAZR01005792">
    <property type="protein sequence ID" value="KKM97088.1"/>
    <property type="molecule type" value="Genomic_DNA"/>
</dbReference>
<evidence type="ECO:0000313" key="1">
    <source>
        <dbReference type="EMBL" id="KKM97088.1"/>
    </source>
</evidence>
<reference evidence="1" key="1">
    <citation type="journal article" date="2015" name="Nature">
        <title>Complex archaea that bridge the gap between prokaryotes and eukaryotes.</title>
        <authorList>
            <person name="Spang A."/>
            <person name="Saw J.H."/>
            <person name="Jorgensen S.L."/>
            <person name="Zaremba-Niedzwiedzka K."/>
            <person name="Martijn J."/>
            <person name="Lind A.E."/>
            <person name="van Eijk R."/>
            <person name="Schleper C."/>
            <person name="Guy L."/>
            <person name="Ettema T.J."/>
        </authorList>
    </citation>
    <scope>NUCLEOTIDE SEQUENCE</scope>
</reference>
<organism evidence="1">
    <name type="scientific">marine sediment metagenome</name>
    <dbReference type="NCBI Taxonomy" id="412755"/>
    <lineage>
        <taxon>unclassified sequences</taxon>
        <taxon>metagenomes</taxon>
        <taxon>ecological metagenomes</taxon>
    </lineage>
</organism>
<accession>A0A0F9LUJ4</accession>
<proteinExistence type="predicted"/>
<sequence>MNRGEALERVVADLNDAQAQFPTMRSMHQAYAILLEEVDELWTEIKKKPDQRHYLRVRQEASQIAATALRLMIDLT</sequence>